<dbReference type="RefSeq" id="WP_184475960.1">
    <property type="nucleotide sequence ID" value="NZ_JACHIV010000001.1"/>
</dbReference>
<name>A0A840N5J4_9PSEU</name>
<organism evidence="1 2">
    <name type="scientific">Saccharopolyspora gloriosae</name>
    <dbReference type="NCBI Taxonomy" id="455344"/>
    <lineage>
        <taxon>Bacteria</taxon>
        <taxon>Bacillati</taxon>
        <taxon>Actinomycetota</taxon>
        <taxon>Actinomycetes</taxon>
        <taxon>Pseudonocardiales</taxon>
        <taxon>Pseudonocardiaceae</taxon>
        <taxon>Saccharopolyspora</taxon>
    </lineage>
</organism>
<comment type="caution">
    <text evidence="1">The sequence shown here is derived from an EMBL/GenBank/DDBJ whole genome shotgun (WGS) entry which is preliminary data.</text>
</comment>
<evidence type="ECO:0008006" key="3">
    <source>
        <dbReference type="Google" id="ProtNLM"/>
    </source>
</evidence>
<reference evidence="1 2" key="1">
    <citation type="submission" date="2020-08" db="EMBL/GenBank/DDBJ databases">
        <title>Sequencing the genomes of 1000 actinobacteria strains.</title>
        <authorList>
            <person name="Klenk H.-P."/>
        </authorList>
    </citation>
    <scope>NUCLEOTIDE SEQUENCE [LARGE SCALE GENOMIC DNA]</scope>
    <source>
        <strain evidence="1 2">DSM 45582</strain>
    </source>
</reference>
<dbReference type="Proteomes" id="UP000580474">
    <property type="component" value="Unassembled WGS sequence"/>
</dbReference>
<evidence type="ECO:0000313" key="1">
    <source>
        <dbReference type="EMBL" id="MBB5066914.1"/>
    </source>
</evidence>
<proteinExistence type="predicted"/>
<dbReference type="AlphaFoldDB" id="A0A840N5J4"/>
<keyword evidence="2" id="KW-1185">Reference proteome</keyword>
<evidence type="ECO:0000313" key="2">
    <source>
        <dbReference type="Proteomes" id="UP000580474"/>
    </source>
</evidence>
<dbReference type="Pfam" id="PF10698">
    <property type="entry name" value="DUF2505"/>
    <property type="match status" value="1"/>
</dbReference>
<sequence length="172" mass="19007">MARRIEHRSTSEWPASQVHAALIDLDYLRERLTELGGTRNELVEHAVDGDAVRFEVRQGVRTDSLPPVARTVVGAGDLVIDRSESWRREEDGHYTGEIAAEVAGVPCTVGGSMWLRDLTDGADASEFVVEGEVRVNVPFVGGKLEDLVADQVQKLLAAEERFTTEWLARRPA</sequence>
<gene>
    <name evidence="1" type="ORF">BJ969_000002</name>
</gene>
<dbReference type="InterPro" id="IPR019639">
    <property type="entry name" value="DUF2505"/>
</dbReference>
<accession>A0A840N5J4</accession>
<protein>
    <recommendedName>
        <fullName evidence="3">DUF2505 domain-containing protein</fullName>
    </recommendedName>
</protein>
<dbReference type="EMBL" id="JACHIV010000001">
    <property type="protein sequence ID" value="MBB5066914.1"/>
    <property type="molecule type" value="Genomic_DNA"/>
</dbReference>